<name>A0A4R6TR25_9FLAO</name>
<organism evidence="1 2">
    <name type="scientific">Zeaxanthinibacter enoshimensis</name>
    <dbReference type="NCBI Taxonomy" id="392009"/>
    <lineage>
        <taxon>Bacteria</taxon>
        <taxon>Pseudomonadati</taxon>
        <taxon>Bacteroidota</taxon>
        <taxon>Flavobacteriia</taxon>
        <taxon>Flavobacteriales</taxon>
        <taxon>Flavobacteriaceae</taxon>
        <taxon>Zeaxanthinibacter</taxon>
    </lineage>
</organism>
<evidence type="ECO:0000313" key="1">
    <source>
        <dbReference type="EMBL" id="TDQ30950.1"/>
    </source>
</evidence>
<dbReference type="RefSeq" id="WP_133643815.1">
    <property type="nucleotide sequence ID" value="NZ_SNYI01000002.1"/>
</dbReference>
<evidence type="ECO:0000313" key="2">
    <source>
        <dbReference type="Proteomes" id="UP000295468"/>
    </source>
</evidence>
<reference evidence="1 2" key="1">
    <citation type="submission" date="2019-03" db="EMBL/GenBank/DDBJ databases">
        <title>Genomic Encyclopedia of Archaeal and Bacterial Type Strains, Phase II (KMG-II): from individual species to whole genera.</title>
        <authorList>
            <person name="Goeker M."/>
        </authorList>
    </citation>
    <scope>NUCLEOTIDE SEQUENCE [LARGE SCALE GENOMIC DNA]</scope>
    <source>
        <strain evidence="1 2">DSM 18435</strain>
    </source>
</reference>
<proteinExistence type="predicted"/>
<dbReference type="Proteomes" id="UP000295468">
    <property type="component" value="Unassembled WGS sequence"/>
</dbReference>
<gene>
    <name evidence="1" type="ORF">CLV82_1648</name>
</gene>
<comment type="caution">
    <text evidence="1">The sequence shown here is derived from an EMBL/GenBank/DDBJ whole genome shotgun (WGS) entry which is preliminary data.</text>
</comment>
<dbReference type="EMBL" id="SNYI01000002">
    <property type="protein sequence ID" value="TDQ30950.1"/>
    <property type="molecule type" value="Genomic_DNA"/>
</dbReference>
<sequence length="318" mass="35088">MRNPGLKTVAGVILSCCILLVIFQSCKEDKKEKEMEETVEKKENVIQVLTEVMDFQVQDTVQSGWQTFRYKNASSEAHFILLDKYPEGKNIKDGEKDVMPIFQEGMDLINKGEMDAAMEAFGKLPPWFSEIVFSGGVGLVSPGKVAESTVYLEPGYYVLECYVKMPNGVFHGVMGMAKEMVVIADSTANTAPESTVKIALSGAEGISVLDSIHAGPQVFEVKFEDQMTHENFVGHDVNLVRLSENANLDELEKWMNWADPEGLISPAPEGIIFLGGINDLPAGKTGYFKADLDSGKYALISEVPNTREKNMLITFTIP</sequence>
<dbReference type="AlphaFoldDB" id="A0A4R6TR25"/>
<accession>A0A4R6TR25</accession>
<dbReference type="OrthoDB" id="1437689at2"/>
<dbReference type="PROSITE" id="PS51257">
    <property type="entry name" value="PROKAR_LIPOPROTEIN"/>
    <property type="match status" value="1"/>
</dbReference>
<keyword evidence="2" id="KW-1185">Reference proteome</keyword>
<protein>
    <submittedName>
        <fullName evidence="1">Uncharacterized protein</fullName>
    </submittedName>
</protein>